<dbReference type="Proteomes" id="UP000749559">
    <property type="component" value="Unassembled WGS sequence"/>
</dbReference>
<feature type="compositionally biased region" description="Low complexity" evidence="1">
    <location>
        <begin position="70"/>
        <end position="104"/>
    </location>
</feature>
<feature type="non-terminal residue" evidence="2">
    <location>
        <position position="130"/>
    </location>
</feature>
<gene>
    <name evidence="2" type="ORF">OFUS_LOCUS20980</name>
</gene>
<proteinExistence type="predicted"/>
<keyword evidence="3" id="KW-1185">Reference proteome</keyword>
<dbReference type="EMBL" id="CAIIXF020000010">
    <property type="protein sequence ID" value="CAH1796588.1"/>
    <property type="molecule type" value="Genomic_DNA"/>
</dbReference>
<protein>
    <submittedName>
        <fullName evidence="2">Uncharacterized protein</fullName>
    </submittedName>
</protein>
<evidence type="ECO:0000313" key="3">
    <source>
        <dbReference type="Proteomes" id="UP000749559"/>
    </source>
</evidence>
<comment type="caution">
    <text evidence="2">The sequence shown here is derived from an EMBL/GenBank/DDBJ whole genome shotgun (WGS) entry which is preliminary data.</text>
</comment>
<evidence type="ECO:0000313" key="2">
    <source>
        <dbReference type="EMBL" id="CAH1796588.1"/>
    </source>
</evidence>
<reference evidence="2" key="1">
    <citation type="submission" date="2022-03" db="EMBL/GenBank/DDBJ databases">
        <authorList>
            <person name="Martin C."/>
        </authorList>
    </citation>
    <scope>NUCLEOTIDE SEQUENCE</scope>
</reference>
<dbReference type="AlphaFoldDB" id="A0A8J1XTW0"/>
<accession>A0A8J1XTW0</accession>
<feature type="non-terminal residue" evidence="2">
    <location>
        <position position="1"/>
    </location>
</feature>
<organism evidence="2 3">
    <name type="scientific">Owenia fusiformis</name>
    <name type="common">Polychaete worm</name>
    <dbReference type="NCBI Taxonomy" id="6347"/>
    <lineage>
        <taxon>Eukaryota</taxon>
        <taxon>Metazoa</taxon>
        <taxon>Spiralia</taxon>
        <taxon>Lophotrochozoa</taxon>
        <taxon>Annelida</taxon>
        <taxon>Polychaeta</taxon>
        <taxon>Sedentaria</taxon>
        <taxon>Canalipalpata</taxon>
        <taxon>Sabellida</taxon>
        <taxon>Oweniida</taxon>
        <taxon>Oweniidae</taxon>
        <taxon>Owenia</taxon>
    </lineage>
</organism>
<evidence type="ECO:0000256" key="1">
    <source>
        <dbReference type="SAM" id="MobiDB-lite"/>
    </source>
</evidence>
<feature type="region of interest" description="Disordered" evidence="1">
    <location>
        <begin position="70"/>
        <end position="105"/>
    </location>
</feature>
<name>A0A8J1XTW0_OWEFU</name>
<sequence length="130" mass="14549">QKHKNHPRYRGRGRAKILKNFCCRAGFIIAKISNKTAVCRNRANHFVMKFRRLAGMARRICFISFNKCCSKMSPPKTTTPTSSPTHMPSTATTSESSSEISLSGSKEELYNSIDIVMGGIAELEFSEDEL</sequence>